<dbReference type="AlphaFoldDB" id="A0AAN5CRL0"/>
<organism evidence="1 2">
    <name type="scientific">Pristionchus mayeri</name>
    <dbReference type="NCBI Taxonomy" id="1317129"/>
    <lineage>
        <taxon>Eukaryota</taxon>
        <taxon>Metazoa</taxon>
        <taxon>Ecdysozoa</taxon>
        <taxon>Nematoda</taxon>
        <taxon>Chromadorea</taxon>
        <taxon>Rhabditida</taxon>
        <taxon>Rhabditina</taxon>
        <taxon>Diplogasteromorpha</taxon>
        <taxon>Diplogasteroidea</taxon>
        <taxon>Neodiplogasteridae</taxon>
        <taxon>Pristionchus</taxon>
    </lineage>
</organism>
<accession>A0AAN5CRL0</accession>
<dbReference type="InterPro" id="IPR016186">
    <property type="entry name" value="C-type_lectin-like/link_sf"/>
</dbReference>
<comment type="caution">
    <text evidence="1">The sequence shown here is derived from an EMBL/GenBank/DDBJ whole genome shotgun (WGS) entry which is preliminary data.</text>
</comment>
<evidence type="ECO:0000313" key="2">
    <source>
        <dbReference type="Proteomes" id="UP001328107"/>
    </source>
</evidence>
<keyword evidence="2" id="KW-1185">Reference proteome</keyword>
<reference evidence="2" key="1">
    <citation type="submission" date="2022-10" db="EMBL/GenBank/DDBJ databases">
        <title>Genome assembly of Pristionchus species.</title>
        <authorList>
            <person name="Yoshida K."/>
            <person name="Sommer R.J."/>
        </authorList>
    </citation>
    <scope>NUCLEOTIDE SEQUENCE [LARGE SCALE GENOMIC DNA]</scope>
    <source>
        <strain evidence="2">RS5460</strain>
    </source>
</reference>
<name>A0AAN5CRL0_9BILA</name>
<protein>
    <submittedName>
        <fullName evidence="1">Uncharacterized protein</fullName>
    </submittedName>
</protein>
<proteinExistence type="predicted"/>
<dbReference type="InterPro" id="IPR016187">
    <property type="entry name" value="CTDL_fold"/>
</dbReference>
<feature type="non-terminal residue" evidence="1">
    <location>
        <position position="1"/>
    </location>
</feature>
<dbReference type="Proteomes" id="UP001328107">
    <property type="component" value="Unassembled WGS sequence"/>
</dbReference>
<gene>
    <name evidence="1" type="ORF">PMAYCL1PPCAC_19504</name>
</gene>
<dbReference type="Gene3D" id="3.10.100.10">
    <property type="entry name" value="Mannose-Binding Protein A, subunit A"/>
    <property type="match status" value="1"/>
</dbReference>
<sequence>HSRCIKILELRVVGTLSELLIEEEINCELDGGYLPIIRNAQDNAEFNIIVQMFDELKDKDVLLALVCNESSARLEWEDESAITYIQWNTLYPPINLDFDCISNTPRLSSKV</sequence>
<dbReference type="SUPFAM" id="SSF56436">
    <property type="entry name" value="C-type lectin-like"/>
    <property type="match status" value="1"/>
</dbReference>
<dbReference type="EMBL" id="BTRK01000004">
    <property type="protein sequence ID" value="GMR49309.1"/>
    <property type="molecule type" value="Genomic_DNA"/>
</dbReference>
<evidence type="ECO:0000313" key="1">
    <source>
        <dbReference type="EMBL" id="GMR49309.1"/>
    </source>
</evidence>
<dbReference type="CDD" id="cd00037">
    <property type="entry name" value="CLECT"/>
    <property type="match status" value="1"/>
</dbReference>
<feature type="non-terminal residue" evidence="1">
    <location>
        <position position="111"/>
    </location>
</feature>